<dbReference type="Gene3D" id="3.90.220.20">
    <property type="entry name" value="DNA methylase specificity domains"/>
    <property type="match status" value="2"/>
</dbReference>
<dbReference type="InterPro" id="IPR000055">
    <property type="entry name" value="Restrct_endonuc_typeI_TRD"/>
</dbReference>
<dbReference type="Pfam" id="PF01420">
    <property type="entry name" value="Methylase_S"/>
    <property type="match status" value="2"/>
</dbReference>
<dbReference type="CDD" id="cd17266">
    <property type="entry name" value="RMtype1_S_Sau1132ORF3780P-TRD2-CR2_like"/>
    <property type="match status" value="1"/>
</dbReference>
<dbReference type="CDD" id="cd17261">
    <property type="entry name" value="RMtype1_S_EcoKI-TRD2-CR2_like"/>
    <property type="match status" value="1"/>
</dbReference>
<dbReference type="PANTHER" id="PTHR30408">
    <property type="entry name" value="TYPE-1 RESTRICTION ENZYME ECOKI SPECIFICITY PROTEIN"/>
    <property type="match status" value="1"/>
</dbReference>
<evidence type="ECO:0000256" key="3">
    <source>
        <dbReference type="ARBA" id="ARBA00023125"/>
    </source>
</evidence>
<comment type="caution">
    <text evidence="5">The sequence shown here is derived from an EMBL/GenBank/DDBJ whole genome shotgun (WGS) entry which is preliminary data.</text>
</comment>
<dbReference type="GO" id="GO:0003677">
    <property type="term" value="F:DNA binding"/>
    <property type="evidence" value="ECO:0007669"/>
    <property type="project" value="UniProtKB-KW"/>
</dbReference>
<evidence type="ECO:0000256" key="1">
    <source>
        <dbReference type="ARBA" id="ARBA00010923"/>
    </source>
</evidence>
<dbReference type="PANTHER" id="PTHR30408:SF12">
    <property type="entry name" value="TYPE I RESTRICTION ENZYME MJAVIII SPECIFICITY SUBUNIT"/>
    <property type="match status" value="1"/>
</dbReference>
<reference evidence="5 6" key="1">
    <citation type="submission" date="2017-11" db="EMBL/GenBank/DDBJ databases">
        <title>Genome sequence of Lysinibacillus sphaericus, a lignin-degrading bacteria isolated from municipal solid waste soil.</title>
        <authorList>
            <person name="Persinoti G.F."/>
            <person name="Paixao D.A."/>
            <person name="Bugg T.D."/>
            <person name="Squina F.M."/>
        </authorList>
    </citation>
    <scope>NUCLEOTIDE SEQUENCE [LARGE SCALE GENOMIC DNA]</scope>
    <source>
        <strain evidence="5 6">A1</strain>
    </source>
</reference>
<proteinExistence type="inferred from homology"/>
<organism evidence="5 6">
    <name type="scientific">Lysinibacillus sphaericus</name>
    <name type="common">Bacillus sphaericus</name>
    <dbReference type="NCBI Taxonomy" id="1421"/>
    <lineage>
        <taxon>Bacteria</taxon>
        <taxon>Bacillati</taxon>
        <taxon>Bacillota</taxon>
        <taxon>Bacilli</taxon>
        <taxon>Bacillales</taxon>
        <taxon>Bacillaceae</taxon>
        <taxon>Lysinibacillus</taxon>
    </lineage>
</organism>
<accession>A0A2S5CWF5</accession>
<comment type="similarity">
    <text evidence="1">Belongs to the type-I restriction system S methylase family.</text>
</comment>
<feature type="domain" description="Type I restriction modification DNA specificity" evidence="4">
    <location>
        <begin position="175"/>
        <end position="352"/>
    </location>
</feature>
<evidence type="ECO:0000256" key="2">
    <source>
        <dbReference type="ARBA" id="ARBA00022747"/>
    </source>
</evidence>
<dbReference type="InterPro" id="IPR052021">
    <property type="entry name" value="Type-I_RS_S_subunit"/>
</dbReference>
<gene>
    <name evidence="5" type="ORF">LYSIN_03369</name>
</gene>
<feature type="domain" description="Type I restriction modification DNA specificity" evidence="4">
    <location>
        <begin position="25"/>
        <end position="141"/>
    </location>
</feature>
<dbReference type="SUPFAM" id="SSF116734">
    <property type="entry name" value="DNA methylase specificity domain"/>
    <property type="match status" value="2"/>
</dbReference>
<dbReference type="EMBL" id="PGLV01000002">
    <property type="protein sequence ID" value="POZ55072.1"/>
    <property type="molecule type" value="Genomic_DNA"/>
</dbReference>
<dbReference type="InterPro" id="IPR044946">
    <property type="entry name" value="Restrct_endonuc_typeI_TRD_sf"/>
</dbReference>
<evidence type="ECO:0000313" key="5">
    <source>
        <dbReference type="EMBL" id="POZ55072.1"/>
    </source>
</evidence>
<name>A0A2S5CWF5_LYSSH</name>
<dbReference type="Proteomes" id="UP000237319">
    <property type="component" value="Unassembled WGS sequence"/>
</dbReference>
<protein>
    <recommendedName>
        <fullName evidence="4">Type I restriction modification DNA specificity domain-containing protein</fullName>
    </recommendedName>
</protein>
<dbReference type="RefSeq" id="WP_103977714.1">
    <property type="nucleotide sequence ID" value="NZ_PGLV01000002.1"/>
</dbReference>
<dbReference type="AlphaFoldDB" id="A0A2S5CWF5"/>
<evidence type="ECO:0000313" key="6">
    <source>
        <dbReference type="Proteomes" id="UP000237319"/>
    </source>
</evidence>
<dbReference type="GO" id="GO:0009307">
    <property type="term" value="P:DNA restriction-modification system"/>
    <property type="evidence" value="ECO:0007669"/>
    <property type="project" value="UniProtKB-KW"/>
</dbReference>
<keyword evidence="2" id="KW-0680">Restriction system</keyword>
<keyword evidence="6" id="KW-1185">Reference proteome</keyword>
<sequence length="373" mass="42560">MRNIELKYLCSPKQWKTVAASNLISNGYPVYGANGIIGYHTEYNHEFPTILVTCRGATCGEVNICKPFSYVNGNAMALDDLDVSKINIKYLYYYLKHRGFKDIISGSAQPQIIRSTIEKIKIPLIELEIQEKIVETLDKVNCMLSKRQSQIVALDELIQSLYLEMLYQEDAPYFVKIGEVIESIEAGWSVSGEERTKLKDELAVLKISAVTKGYFNEEEYKVIKRNTVIKKAIYPKKGDILFSRANTRELVGASAIVPKNYTDLILPDKLWKINLVNGKLTPEYFHTVINTKKIRNKFSKNATGTSGSMLNISMQKFKEVEIPLPSLEQQVLFSSKFNQISEMKIKLITIQKQMEQMYGSLLQKAFKGELFQE</sequence>
<evidence type="ECO:0000259" key="4">
    <source>
        <dbReference type="Pfam" id="PF01420"/>
    </source>
</evidence>
<keyword evidence="3" id="KW-0238">DNA-binding</keyword>
<dbReference type="REBASE" id="269965">
    <property type="entry name" value="S.LspA1BORF3368P"/>
</dbReference>